<feature type="compositionally biased region" description="Basic and acidic residues" evidence="1">
    <location>
        <begin position="480"/>
        <end position="497"/>
    </location>
</feature>
<evidence type="ECO:0000256" key="1">
    <source>
        <dbReference type="SAM" id="MobiDB-lite"/>
    </source>
</evidence>
<dbReference type="Proteomes" id="UP000187455">
    <property type="component" value="Unassembled WGS sequence"/>
</dbReference>
<organism evidence="2 3">
    <name type="scientific">Smittium mucronatum</name>
    <dbReference type="NCBI Taxonomy" id="133383"/>
    <lineage>
        <taxon>Eukaryota</taxon>
        <taxon>Fungi</taxon>
        <taxon>Fungi incertae sedis</taxon>
        <taxon>Zoopagomycota</taxon>
        <taxon>Kickxellomycotina</taxon>
        <taxon>Harpellomycetes</taxon>
        <taxon>Harpellales</taxon>
        <taxon>Legeriomycetaceae</taxon>
        <taxon>Smittium</taxon>
    </lineage>
</organism>
<dbReference type="EMBL" id="LSSL01000214">
    <property type="protein sequence ID" value="OLY85152.1"/>
    <property type="molecule type" value="Genomic_DNA"/>
</dbReference>
<feature type="compositionally biased region" description="Low complexity" evidence="1">
    <location>
        <begin position="403"/>
        <end position="417"/>
    </location>
</feature>
<evidence type="ECO:0000313" key="2">
    <source>
        <dbReference type="EMBL" id="OLY85152.1"/>
    </source>
</evidence>
<keyword evidence="3" id="KW-1185">Reference proteome</keyword>
<feature type="region of interest" description="Disordered" evidence="1">
    <location>
        <begin position="155"/>
        <end position="337"/>
    </location>
</feature>
<proteinExistence type="predicted"/>
<protein>
    <submittedName>
        <fullName evidence="2">Uncharacterized protein</fullName>
    </submittedName>
</protein>
<comment type="caution">
    <text evidence="2">The sequence shown here is derived from an EMBL/GenBank/DDBJ whole genome shotgun (WGS) entry which is preliminary data.</text>
</comment>
<sequence length="576" mass="66975">MCVPRYKKYLDSQSPRFADNSKGFIQDHNTYIVNGSSMGAEIRSFLESSLDVSNSEAVDKLEFIEKKTKKEFFEISPLCQQASSFHSKIIGDEVKPSISVVKNQYNSNNISVENSFGNPNLYKPDSISISLDSAKFYKPKEASNYFNSLVEDKINKNSNDTTSKKSQNGFRESEKLKGYSNERQKKDCMNNGRYNDIKSDTFGESDYRKDYDESSKGRQRSDKRYISDHLRDPERRSSDSKYPREHGRDSMSYSERDSKKDRRNSSSRDNRDSRKRDKEVKSYEDLGSRNHSRDSKGHVNKDLKKHGFSEKHKRSKDSPSKKPPFDDKKSEEKKYTEKNNIKKSDFCILEKNKNKEELILSGKNRSENMFFRRSPKKMTIDGKIGISNDIKDSTQFDSKRINSNDNFNLNKNSTNSSKRGFTLTSDQEDSYYDLLKSPFEQIDREEKELEERRKKRMAIKNKYLSEASSSNKQFITEESDIQRKEAASDKLPPRHVPDTLSRPNNAELTKKYSESEFVLDLFDENSNDFSNHAQTLKSTKAEHTSELKVDQELNGNWDDDEGYYRILLGEFCRWGN</sequence>
<dbReference type="STRING" id="133383.A0A1R0H7G1"/>
<feature type="compositionally biased region" description="Basic and acidic residues" evidence="1">
    <location>
        <begin position="171"/>
        <end position="188"/>
    </location>
</feature>
<evidence type="ECO:0000313" key="3">
    <source>
        <dbReference type="Proteomes" id="UP000187455"/>
    </source>
</evidence>
<feature type="region of interest" description="Disordered" evidence="1">
    <location>
        <begin position="469"/>
        <end position="506"/>
    </location>
</feature>
<dbReference type="AlphaFoldDB" id="A0A1R0H7G1"/>
<name>A0A1R0H7G1_9FUNG</name>
<feature type="region of interest" description="Disordered" evidence="1">
    <location>
        <begin position="396"/>
        <end position="422"/>
    </location>
</feature>
<feature type="compositionally biased region" description="Basic and acidic residues" evidence="1">
    <location>
        <begin position="195"/>
        <end position="337"/>
    </location>
</feature>
<gene>
    <name evidence="2" type="ORF">AYI68_g666</name>
</gene>
<reference evidence="2 3" key="1">
    <citation type="journal article" date="2016" name="Mol. Biol. Evol.">
        <title>Genome-Wide Survey of Gut Fungi (Harpellales) Reveals the First Horizontally Transferred Ubiquitin Gene from a Mosquito Host.</title>
        <authorList>
            <person name="Wang Y."/>
            <person name="White M.M."/>
            <person name="Kvist S."/>
            <person name="Moncalvo J.M."/>
        </authorList>
    </citation>
    <scope>NUCLEOTIDE SEQUENCE [LARGE SCALE GENOMIC DNA]</scope>
    <source>
        <strain evidence="2 3">ALG-7-W6</strain>
    </source>
</reference>
<feature type="compositionally biased region" description="Polar residues" evidence="1">
    <location>
        <begin position="156"/>
        <end position="170"/>
    </location>
</feature>
<accession>A0A1R0H7G1</accession>